<feature type="chain" id="PRO_5008680931" evidence="1">
    <location>
        <begin position="21"/>
        <end position="281"/>
    </location>
</feature>
<proteinExistence type="predicted"/>
<keyword evidence="3" id="KW-1185">Reference proteome</keyword>
<organism evidence="2 3">
    <name type="scientific">Candidatus Terasakiella magnetica</name>
    <dbReference type="NCBI Taxonomy" id="1867952"/>
    <lineage>
        <taxon>Bacteria</taxon>
        <taxon>Pseudomonadati</taxon>
        <taxon>Pseudomonadota</taxon>
        <taxon>Alphaproteobacteria</taxon>
        <taxon>Rhodospirillales</taxon>
        <taxon>Terasakiellaceae</taxon>
        <taxon>Terasakiella</taxon>
    </lineage>
</organism>
<dbReference type="EMBL" id="FLYE01000048">
    <property type="protein sequence ID" value="SCA58271.1"/>
    <property type="molecule type" value="Genomic_DNA"/>
</dbReference>
<dbReference type="OrthoDB" id="8443581at2"/>
<dbReference type="Proteomes" id="UP000231658">
    <property type="component" value="Unassembled WGS sequence"/>
</dbReference>
<keyword evidence="1" id="KW-0732">Signal</keyword>
<evidence type="ECO:0000313" key="3">
    <source>
        <dbReference type="Proteomes" id="UP000231658"/>
    </source>
</evidence>
<dbReference type="RefSeq" id="WP_069190270.1">
    <property type="nucleotide sequence ID" value="NZ_FLYE01000048.1"/>
</dbReference>
<dbReference type="AlphaFoldDB" id="A0A1C3RLU7"/>
<accession>A0A1C3RLU7</accession>
<evidence type="ECO:0000313" key="2">
    <source>
        <dbReference type="EMBL" id="SCA58271.1"/>
    </source>
</evidence>
<reference evidence="2 3" key="1">
    <citation type="submission" date="2016-07" db="EMBL/GenBank/DDBJ databases">
        <authorList>
            <person name="Lefevre C.T."/>
        </authorList>
    </citation>
    <scope>NUCLEOTIDE SEQUENCE [LARGE SCALE GENOMIC DNA]</scope>
    <source>
        <strain evidence="2">PR1</strain>
    </source>
</reference>
<dbReference type="STRING" id="1867952.MTBPR1_90118"/>
<name>A0A1C3RLU7_9PROT</name>
<feature type="signal peptide" evidence="1">
    <location>
        <begin position="1"/>
        <end position="20"/>
    </location>
</feature>
<gene>
    <name evidence="2" type="ORF">MTBPR1_90118</name>
</gene>
<sequence>MFKKMMIALATLSLSSAAIAADAPRILYMEVDQGPQLMERDHPAFTRLFDHTGNYLHHEKIRLFEEDQRHEAGRRSIDEALDIAQGAKGKRLDAVVLVSLKHIQKKDGPKAKDRMVAIAKIFDARTLDIVDSVRVKSPTASLRTRGCHKECRQLVMRRHVREVLPSFKQKLAERLQDYRPAKRHVKGKSLKQLTLTLKGFKPREIRHIEDRIVRLSSTRDLSSLTSKPAKPAFWLERRKGAGDVRKDLNKVLADLDLQARIIQTRSQVTLVKIHQDLAYLD</sequence>
<protein>
    <submittedName>
        <fullName evidence="2">Uncharacterized protein</fullName>
    </submittedName>
</protein>
<evidence type="ECO:0000256" key="1">
    <source>
        <dbReference type="SAM" id="SignalP"/>
    </source>
</evidence>